<dbReference type="InterPro" id="IPR013525">
    <property type="entry name" value="ABC2_TM"/>
</dbReference>
<evidence type="ECO:0000256" key="6">
    <source>
        <dbReference type="SAM" id="Phobius"/>
    </source>
</evidence>
<evidence type="ECO:0000256" key="4">
    <source>
        <dbReference type="ARBA" id="ARBA00022989"/>
    </source>
</evidence>
<dbReference type="PANTHER" id="PTHR30294:SF47">
    <property type="entry name" value="INNER MEMBRANE TRANSPORT PERMEASE YHHJ"/>
    <property type="match status" value="1"/>
</dbReference>
<feature type="transmembrane region" description="Helical" evidence="6">
    <location>
        <begin position="260"/>
        <end position="286"/>
    </location>
</feature>
<keyword evidence="5 6" id="KW-0472">Membrane</keyword>
<dbReference type="PANTHER" id="PTHR30294">
    <property type="entry name" value="MEMBRANE COMPONENT OF ABC TRANSPORTER YHHJ-RELATED"/>
    <property type="match status" value="1"/>
</dbReference>
<dbReference type="EMBL" id="CP060811">
    <property type="protein sequence ID" value="QQN87323.1"/>
    <property type="molecule type" value="Genomic_DNA"/>
</dbReference>
<dbReference type="Pfam" id="PF12698">
    <property type="entry name" value="ABC2_membrane_3"/>
    <property type="match status" value="1"/>
</dbReference>
<dbReference type="GO" id="GO:0005886">
    <property type="term" value="C:plasma membrane"/>
    <property type="evidence" value="ECO:0007669"/>
    <property type="project" value="UniProtKB-SubCell"/>
</dbReference>
<feature type="transmembrane region" description="Helical" evidence="6">
    <location>
        <begin position="227"/>
        <end position="248"/>
    </location>
</feature>
<gene>
    <name evidence="8" type="ORF">IAQ69_10630</name>
</gene>
<feature type="transmembrane region" description="Helical" evidence="6">
    <location>
        <begin position="187"/>
        <end position="206"/>
    </location>
</feature>
<dbReference type="RefSeq" id="WP_166137719.1">
    <property type="nucleotide sequence ID" value="NZ_CP060811.1"/>
</dbReference>
<keyword evidence="3 6" id="KW-0812">Transmembrane</keyword>
<proteinExistence type="predicted"/>
<dbReference type="Proteomes" id="UP000596079">
    <property type="component" value="Chromosome"/>
</dbReference>
<evidence type="ECO:0000256" key="5">
    <source>
        <dbReference type="ARBA" id="ARBA00023136"/>
    </source>
</evidence>
<evidence type="ECO:0000256" key="2">
    <source>
        <dbReference type="ARBA" id="ARBA00022475"/>
    </source>
</evidence>
<feature type="transmembrane region" description="Helical" evidence="6">
    <location>
        <begin position="21"/>
        <end position="42"/>
    </location>
</feature>
<dbReference type="GO" id="GO:0140359">
    <property type="term" value="F:ABC-type transporter activity"/>
    <property type="evidence" value="ECO:0007669"/>
    <property type="project" value="InterPro"/>
</dbReference>
<evidence type="ECO:0000259" key="7">
    <source>
        <dbReference type="Pfam" id="PF12698"/>
    </source>
</evidence>
<reference evidence="8 9" key="1">
    <citation type="submission" date="2020-08" db="EMBL/GenBank/DDBJ databases">
        <title>Emergence of ISAba1-mediated novel tet(X) in Acinetobacter variabilis from a chicken farm.</title>
        <authorList>
            <person name="Peng K."/>
            <person name="Li R."/>
        </authorList>
    </citation>
    <scope>NUCLEOTIDE SEQUENCE [LARGE SCALE GENOMIC DNA]</scope>
    <source>
        <strain evidence="8 9">XM9F202-2</strain>
    </source>
</reference>
<sequence>MASGFWAGIQREIRYLCREKCDLTLVLLAPACILILLGSMFAKGKPDHLPIAIIDQDQSSLSSKIYDHLSLNHTLQVHTVSDQTVEIEKLLNENKIWGYIHIPAGAEQRLVKAQDAEISIAFNQSYFSIGNTISSAMLLSTLQALAEFTGKQYLGNTLPYLEAPTPNIKISPLYNPQLNYEFYLEPYMVPAILHLLLCCCVAFAVGQEIKRHTVSHWIAQQNLWSALLSKNLVYVAIFCCWTWAWMFWLVEIRGWFIAGSLWPILLAQILFYSAYAFISSAVVLATQDLTKSFGLLAVYGGSSLSFAGVTLPLNNAPLFTQFWANIIPYTPYAKLQTEQWVIGSPLSLSLQPMFVLVIYVVLYAVLAYVFLKKTAKGVSP</sequence>
<keyword evidence="4 6" id="KW-1133">Transmembrane helix</keyword>
<feature type="domain" description="ABC-2 type transporter transmembrane" evidence="7">
    <location>
        <begin position="25"/>
        <end position="368"/>
    </location>
</feature>
<evidence type="ECO:0000313" key="8">
    <source>
        <dbReference type="EMBL" id="QQN87323.1"/>
    </source>
</evidence>
<feature type="transmembrane region" description="Helical" evidence="6">
    <location>
        <begin position="353"/>
        <end position="371"/>
    </location>
</feature>
<dbReference type="InterPro" id="IPR051449">
    <property type="entry name" value="ABC-2_transporter_component"/>
</dbReference>
<dbReference type="AlphaFoldDB" id="A0A7T7WHH1"/>
<dbReference type="Gene3D" id="3.40.1710.10">
    <property type="entry name" value="abc type-2 transporter like domain"/>
    <property type="match status" value="1"/>
</dbReference>
<evidence type="ECO:0000256" key="3">
    <source>
        <dbReference type="ARBA" id="ARBA00022692"/>
    </source>
</evidence>
<comment type="subcellular location">
    <subcellularLocation>
        <location evidence="1">Cell membrane</location>
        <topology evidence="1">Multi-pass membrane protein</topology>
    </subcellularLocation>
</comment>
<name>A0A7T7WHH1_9GAMM</name>
<protein>
    <submittedName>
        <fullName evidence="8">ABC transporter permease</fullName>
    </submittedName>
</protein>
<evidence type="ECO:0000256" key="1">
    <source>
        <dbReference type="ARBA" id="ARBA00004651"/>
    </source>
</evidence>
<keyword evidence="2" id="KW-1003">Cell membrane</keyword>
<accession>A0A7T7WHH1</accession>
<evidence type="ECO:0000313" key="9">
    <source>
        <dbReference type="Proteomes" id="UP000596079"/>
    </source>
</evidence>
<feature type="transmembrane region" description="Helical" evidence="6">
    <location>
        <begin position="293"/>
        <end position="313"/>
    </location>
</feature>
<organism evidence="8 9">
    <name type="scientific">Acinetobacter variabilis</name>
    <dbReference type="NCBI Taxonomy" id="70346"/>
    <lineage>
        <taxon>Bacteria</taxon>
        <taxon>Pseudomonadati</taxon>
        <taxon>Pseudomonadota</taxon>
        <taxon>Gammaproteobacteria</taxon>
        <taxon>Moraxellales</taxon>
        <taxon>Moraxellaceae</taxon>
        <taxon>Acinetobacter</taxon>
    </lineage>
</organism>